<dbReference type="GO" id="GO:0003677">
    <property type="term" value="F:DNA binding"/>
    <property type="evidence" value="ECO:0007669"/>
    <property type="project" value="UniProtKB-KW"/>
</dbReference>
<reference evidence="6" key="2">
    <citation type="submission" date="2021-04" db="EMBL/GenBank/DDBJ databases">
        <authorList>
            <person name="Gilroy R."/>
        </authorList>
    </citation>
    <scope>NUCLEOTIDE SEQUENCE</scope>
    <source>
        <strain evidence="6">811</strain>
    </source>
</reference>
<keyword evidence="4" id="KW-0804">Transcription</keyword>
<dbReference type="AlphaFoldDB" id="A0A9D1V775"/>
<gene>
    <name evidence="6" type="ORF">H9741_02365</name>
</gene>
<dbReference type="Gene3D" id="3.40.190.10">
    <property type="entry name" value="Periplasmic binding protein-like II"/>
    <property type="match status" value="2"/>
</dbReference>
<evidence type="ECO:0000256" key="3">
    <source>
        <dbReference type="ARBA" id="ARBA00023125"/>
    </source>
</evidence>
<dbReference type="PANTHER" id="PTHR30419">
    <property type="entry name" value="HTH-TYPE TRANSCRIPTIONAL REGULATOR YBHD"/>
    <property type="match status" value="1"/>
</dbReference>
<dbReference type="GO" id="GO:0003700">
    <property type="term" value="F:DNA-binding transcription factor activity"/>
    <property type="evidence" value="ECO:0007669"/>
    <property type="project" value="InterPro"/>
</dbReference>
<dbReference type="Gene3D" id="1.10.10.10">
    <property type="entry name" value="Winged helix-like DNA-binding domain superfamily/Winged helix DNA-binding domain"/>
    <property type="match status" value="1"/>
</dbReference>
<dbReference type="GO" id="GO:0005829">
    <property type="term" value="C:cytosol"/>
    <property type="evidence" value="ECO:0007669"/>
    <property type="project" value="TreeGrafter"/>
</dbReference>
<evidence type="ECO:0000313" key="6">
    <source>
        <dbReference type="EMBL" id="HIX07294.1"/>
    </source>
</evidence>
<dbReference type="InterPro" id="IPR050950">
    <property type="entry name" value="HTH-type_LysR_regulators"/>
</dbReference>
<protein>
    <submittedName>
        <fullName evidence="6">LysR family transcriptional regulator</fullName>
    </submittedName>
</protein>
<dbReference type="CDD" id="cd05466">
    <property type="entry name" value="PBP2_LTTR_substrate"/>
    <property type="match status" value="1"/>
</dbReference>
<dbReference type="SUPFAM" id="SSF46785">
    <property type="entry name" value="Winged helix' DNA-binding domain"/>
    <property type="match status" value="1"/>
</dbReference>
<keyword evidence="2" id="KW-0805">Transcription regulation</keyword>
<dbReference type="Pfam" id="PF00126">
    <property type="entry name" value="HTH_1"/>
    <property type="match status" value="1"/>
</dbReference>
<sequence>MEIRELRYFLAIAREQSISKAAEALYMTQPSLSRQMQNLEKELGKQLFVRGSKKIELTEAGFLLQKRAEEMLALYEKTQAELAAPEECAGEIRIGGGESFCVSFVARLATKMQRENPRVVFHFFSGDTQDVTEKLEKGLIDFGILVEPAEISRYEFLRLPQKDTWGVLMRKDSPLAQKERITPQDLSGKPLIRSLHAVKNRELSAWFSGEEPQDIRATYNLLYNASLLVREGMGYAVGLDRIINTTGESELCFRPLDPPLESTLAVAWKKNQIFSRPAQKFLQMLRDELSLQ</sequence>
<dbReference type="InterPro" id="IPR005119">
    <property type="entry name" value="LysR_subst-bd"/>
</dbReference>
<evidence type="ECO:0000259" key="5">
    <source>
        <dbReference type="PROSITE" id="PS50931"/>
    </source>
</evidence>
<dbReference type="SUPFAM" id="SSF53850">
    <property type="entry name" value="Periplasmic binding protein-like II"/>
    <property type="match status" value="1"/>
</dbReference>
<dbReference type="InterPro" id="IPR036390">
    <property type="entry name" value="WH_DNA-bd_sf"/>
</dbReference>
<dbReference type="PROSITE" id="PS50931">
    <property type="entry name" value="HTH_LYSR"/>
    <property type="match status" value="1"/>
</dbReference>
<dbReference type="PANTHER" id="PTHR30419:SF8">
    <property type="entry name" value="NITROGEN ASSIMILATION TRANSCRIPTIONAL ACTIVATOR-RELATED"/>
    <property type="match status" value="1"/>
</dbReference>
<dbReference type="InterPro" id="IPR036388">
    <property type="entry name" value="WH-like_DNA-bd_sf"/>
</dbReference>
<proteinExistence type="inferred from homology"/>
<dbReference type="PRINTS" id="PR00039">
    <property type="entry name" value="HTHLYSR"/>
</dbReference>
<comment type="caution">
    <text evidence="6">The sequence shown here is derived from an EMBL/GenBank/DDBJ whole genome shotgun (WGS) entry which is preliminary data.</text>
</comment>
<dbReference type="FunFam" id="1.10.10.10:FF:000001">
    <property type="entry name" value="LysR family transcriptional regulator"/>
    <property type="match status" value="1"/>
</dbReference>
<dbReference type="Proteomes" id="UP000824204">
    <property type="component" value="Unassembled WGS sequence"/>
</dbReference>
<evidence type="ECO:0000313" key="7">
    <source>
        <dbReference type="Proteomes" id="UP000824204"/>
    </source>
</evidence>
<evidence type="ECO:0000256" key="1">
    <source>
        <dbReference type="ARBA" id="ARBA00009437"/>
    </source>
</evidence>
<reference evidence="6" key="1">
    <citation type="journal article" date="2021" name="PeerJ">
        <title>Extensive microbial diversity within the chicken gut microbiome revealed by metagenomics and culture.</title>
        <authorList>
            <person name="Gilroy R."/>
            <person name="Ravi A."/>
            <person name="Getino M."/>
            <person name="Pursley I."/>
            <person name="Horton D.L."/>
            <person name="Alikhan N.F."/>
            <person name="Baker D."/>
            <person name="Gharbi K."/>
            <person name="Hall N."/>
            <person name="Watson M."/>
            <person name="Adriaenssens E.M."/>
            <person name="Foster-Nyarko E."/>
            <person name="Jarju S."/>
            <person name="Secka A."/>
            <person name="Antonio M."/>
            <person name="Oren A."/>
            <person name="Chaudhuri R.R."/>
            <person name="La Ragione R."/>
            <person name="Hildebrand F."/>
            <person name="Pallen M.J."/>
        </authorList>
    </citation>
    <scope>NUCLEOTIDE SEQUENCE</scope>
    <source>
        <strain evidence="6">811</strain>
    </source>
</reference>
<evidence type="ECO:0000256" key="2">
    <source>
        <dbReference type="ARBA" id="ARBA00023015"/>
    </source>
</evidence>
<evidence type="ECO:0000256" key="4">
    <source>
        <dbReference type="ARBA" id="ARBA00023163"/>
    </source>
</evidence>
<dbReference type="InterPro" id="IPR000847">
    <property type="entry name" value="LysR_HTH_N"/>
</dbReference>
<keyword evidence="3" id="KW-0238">DNA-binding</keyword>
<dbReference type="Pfam" id="PF03466">
    <property type="entry name" value="LysR_substrate"/>
    <property type="match status" value="1"/>
</dbReference>
<dbReference type="EMBL" id="DXFX01000031">
    <property type="protein sequence ID" value="HIX07294.1"/>
    <property type="molecule type" value="Genomic_DNA"/>
</dbReference>
<name>A0A9D1V775_9FIRM</name>
<organism evidence="6 7">
    <name type="scientific">Candidatus Borkfalkia faecipullorum</name>
    <dbReference type="NCBI Taxonomy" id="2838510"/>
    <lineage>
        <taxon>Bacteria</taxon>
        <taxon>Bacillati</taxon>
        <taxon>Bacillota</taxon>
        <taxon>Clostridia</taxon>
        <taxon>Christensenellales</taxon>
        <taxon>Christensenellaceae</taxon>
        <taxon>Candidatus Borkfalkia</taxon>
    </lineage>
</organism>
<accession>A0A9D1V775</accession>
<feature type="domain" description="HTH lysR-type" evidence="5">
    <location>
        <begin position="1"/>
        <end position="58"/>
    </location>
</feature>
<comment type="similarity">
    <text evidence="1">Belongs to the LysR transcriptional regulatory family.</text>
</comment>